<reference evidence="3" key="1">
    <citation type="submission" date="2022-11" db="UniProtKB">
        <authorList>
            <consortium name="WormBaseParasite"/>
        </authorList>
    </citation>
    <scope>IDENTIFICATION</scope>
</reference>
<dbReference type="AlphaFoldDB" id="A0A915KJ78"/>
<evidence type="ECO:0000256" key="1">
    <source>
        <dbReference type="SAM" id="MobiDB-lite"/>
    </source>
</evidence>
<feature type="compositionally biased region" description="Low complexity" evidence="1">
    <location>
        <begin position="136"/>
        <end position="147"/>
    </location>
</feature>
<sequence length="382" mass="41606">MMRKENVQQTCQASLPKKRSISESSVGKAVSSSSKRPVNSNVTDRQRSTDQHYPDSAHFSSHIVQNLSSNDNENTSVIQLTSTEINDESPTAESLKAHSELIDLTCSDDDGDNDDHQQIDSDLSVGVENPESHRTLQSQPLSQQHPSCGQSKILRSSCASSSSSSRPSCMVAAGRSSTFAQQEIQHRPHGSQYCLRQSSFEEAPHLSTDMDPLSSNHLPISAGLNRETIGVLNVTQAPPPPPCHQPDCPHAMCTCHAHCPFCSVNTTLNVAPPPTVQGAPHYFVGCDLHSPCPGQCYHATHMQTMPAIVDPVAAPPPPNVTLTSVPSCRNSTSMFLMRRQCSWACANENSRSAKNNQHELRQISGYAGRYDGLLEITIDFIR</sequence>
<protein>
    <submittedName>
        <fullName evidence="3">Uncharacterized protein</fullName>
    </submittedName>
</protein>
<organism evidence="2 3">
    <name type="scientific">Romanomermis culicivorax</name>
    <name type="common">Nematode worm</name>
    <dbReference type="NCBI Taxonomy" id="13658"/>
    <lineage>
        <taxon>Eukaryota</taxon>
        <taxon>Metazoa</taxon>
        <taxon>Ecdysozoa</taxon>
        <taxon>Nematoda</taxon>
        <taxon>Enoplea</taxon>
        <taxon>Dorylaimia</taxon>
        <taxon>Mermithida</taxon>
        <taxon>Mermithoidea</taxon>
        <taxon>Mermithidae</taxon>
        <taxon>Romanomermis</taxon>
    </lineage>
</organism>
<feature type="compositionally biased region" description="Basic and acidic residues" evidence="1">
    <location>
        <begin position="44"/>
        <end position="55"/>
    </location>
</feature>
<feature type="region of interest" description="Disordered" evidence="1">
    <location>
        <begin position="1"/>
        <end position="56"/>
    </location>
</feature>
<proteinExistence type="predicted"/>
<feature type="compositionally biased region" description="Low complexity" evidence="1">
    <location>
        <begin position="155"/>
        <end position="164"/>
    </location>
</feature>
<keyword evidence="2" id="KW-1185">Reference proteome</keyword>
<feature type="region of interest" description="Disordered" evidence="1">
    <location>
        <begin position="128"/>
        <end position="164"/>
    </location>
</feature>
<accession>A0A915KJ78</accession>
<name>A0A915KJ78_ROMCU</name>
<dbReference type="Proteomes" id="UP000887565">
    <property type="component" value="Unplaced"/>
</dbReference>
<feature type="compositionally biased region" description="Low complexity" evidence="1">
    <location>
        <begin position="22"/>
        <end position="34"/>
    </location>
</feature>
<evidence type="ECO:0000313" key="3">
    <source>
        <dbReference type="WBParaSite" id="nRc.2.0.1.t38880-RA"/>
    </source>
</evidence>
<evidence type="ECO:0000313" key="2">
    <source>
        <dbReference type="Proteomes" id="UP000887565"/>
    </source>
</evidence>
<dbReference type="WBParaSite" id="nRc.2.0.1.t38880-RA">
    <property type="protein sequence ID" value="nRc.2.0.1.t38880-RA"/>
    <property type="gene ID" value="nRc.2.0.1.g38880"/>
</dbReference>